<protein>
    <submittedName>
        <fullName evidence="2">Uncharacterized protein</fullName>
    </submittedName>
</protein>
<organism evidence="2">
    <name type="scientific">Tetraselmis sp. GSL018</name>
    <dbReference type="NCBI Taxonomy" id="582737"/>
    <lineage>
        <taxon>Eukaryota</taxon>
        <taxon>Viridiplantae</taxon>
        <taxon>Chlorophyta</taxon>
        <taxon>core chlorophytes</taxon>
        <taxon>Chlorodendrophyceae</taxon>
        <taxon>Chlorodendrales</taxon>
        <taxon>Chlorodendraceae</taxon>
        <taxon>Tetraselmis</taxon>
    </lineage>
</organism>
<reference evidence="2" key="1">
    <citation type="submission" date="2014-05" db="EMBL/GenBank/DDBJ databases">
        <title>The transcriptome of the halophilic microalga Tetraselmis sp. GSL018 isolated from the Great Salt Lake, Utah.</title>
        <authorList>
            <person name="Jinkerson R.E."/>
            <person name="D'Adamo S."/>
            <person name="Posewitz M.C."/>
        </authorList>
    </citation>
    <scope>NUCLEOTIDE SEQUENCE</scope>
    <source>
        <strain evidence="2">GSL018</strain>
    </source>
</reference>
<accession>A0A061RQD5</accession>
<feature type="region of interest" description="Disordered" evidence="1">
    <location>
        <begin position="1"/>
        <end position="48"/>
    </location>
</feature>
<name>A0A061RQD5_9CHLO</name>
<feature type="non-terminal residue" evidence="2">
    <location>
        <position position="48"/>
    </location>
</feature>
<evidence type="ECO:0000313" key="2">
    <source>
        <dbReference type="EMBL" id="JAC75092.1"/>
    </source>
</evidence>
<dbReference type="EMBL" id="GBEZ01010600">
    <property type="protein sequence ID" value="JAC75092.1"/>
    <property type="molecule type" value="Transcribed_RNA"/>
</dbReference>
<evidence type="ECO:0000256" key="1">
    <source>
        <dbReference type="SAM" id="MobiDB-lite"/>
    </source>
</evidence>
<dbReference type="AlphaFoldDB" id="A0A061RQD5"/>
<sequence>MAINQVARQGEGKDGKTQKGNITRQKCAWTVKSHSSPSRSFRKGHTSF</sequence>
<proteinExistence type="predicted"/>
<gene>
    <name evidence="2" type="ORF">TSPGSL018_24081</name>
</gene>